<dbReference type="EMBL" id="JAPCWZ010000005">
    <property type="protein sequence ID" value="KAK8861907.1"/>
    <property type="molecule type" value="Genomic_DNA"/>
</dbReference>
<feature type="region of interest" description="Disordered" evidence="1">
    <location>
        <begin position="1"/>
        <end position="35"/>
    </location>
</feature>
<proteinExistence type="predicted"/>
<keyword evidence="3" id="KW-1185">Reference proteome</keyword>
<accession>A0ABR2IE72</accession>
<feature type="compositionally biased region" description="Polar residues" evidence="1">
    <location>
        <begin position="1"/>
        <end position="17"/>
    </location>
</feature>
<organism evidence="2 3">
    <name type="scientific">Apiospora arundinis</name>
    <dbReference type="NCBI Taxonomy" id="335852"/>
    <lineage>
        <taxon>Eukaryota</taxon>
        <taxon>Fungi</taxon>
        <taxon>Dikarya</taxon>
        <taxon>Ascomycota</taxon>
        <taxon>Pezizomycotina</taxon>
        <taxon>Sordariomycetes</taxon>
        <taxon>Xylariomycetidae</taxon>
        <taxon>Amphisphaeriales</taxon>
        <taxon>Apiosporaceae</taxon>
        <taxon>Apiospora</taxon>
    </lineage>
</organism>
<evidence type="ECO:0000313" key="3">
    <source>
        <dbReference type="Proteomes" id="UP001390339"/>
    </source>
</evidence>
<evidence type="ECO:0000313" key="2">
    <source>
        <dbReference type="EMBL" id="KAK8861907.1"/>
    </source>
</evidence>
<name>A0ABR2IE72_9PEZI</name>
<evidence type="ECO:0000256" key="1">
    <source>
        <dbReference type="SAM" id="MobiDB-lite"/>
    </source>
</evidence>
<dbReference type="Proteomes" id="UP001390339">
    <property type="component" value="Unassembled WGS sequence"/>
</dbReference>
<reference evidence="2 3" key="1">
    <citation type="journal article" date="2024" name="IMA Fungus">
        <title>Apiospora arundinis, a panoply of carbohydrate-active enzymes and secondary metabolites.</title>
        <authorList>
            <person name="Sorensen T."/>
            <person name="Petersen C."/>
            <person name="Muurmann A.T."/>
            <person name="Christiansen J.V."/>
            <person name="Brundto M.L."/>
            <person name="Overgaard C.K."/>
            <person name="Boysen A.T."/>
            <person name="Wollenberg R.D."/>
            <person name="Larsen T.O."/>
            <person name="Sorensen J.L."/>
            <person name="Nielsen K.L."/>
            <person name="Sondergaard T.E."/>
        </authorList>
    </citation>
    <scope>NUCLEOTIDE SEQUENCE [LARGE SCALE GENOMIC DNA]</scope>
    <source>
        <strain evidence="2 3">AAU 773</strain>
    </source>
</reference>
<gene>
    <name evidence="2" type="ORF">PGQ11_008142</name>
</gene>
<sequence>MTSTETANPPTLSSGMKNTPPPTTRSPGQDCRLSPRSAAVVDRLCNRLLTEEARFIQKHAHIQRTPWCLKHLGRVERLIEIWQ</sequence>
<comment type="caution">
    <text evidence="2">The sequence shown here is derived from an EMBL/GenBank/DDBJ whole genome shotgun (WGS) entry which is preliminary data.</text>
</comment>
<protein>
    <submittedName>
        <fullName evidence="2">Uncharacterized protein</fullName>
    </submittedName>
</protein>